<keyword evidence="3" id="KW-1185">Reference proteome</keyword>
<reference evidence="2 3" key="1">
    <citation type="submission" date="2021-06" db="EMBL/GenBank/DDBJ databases">
        <authorList>
            <person name="Palmer J.M."/>
        </authorList>
    </citation>
    <scope>NUCLEOTIDE SEQUENCE [LARGE SCALE GENOMIC DNA]</scope>
    <source>
        <strain evidence="3">if_2019</strain>
        <tissue evidence="2">Muscle</tissue>
    </source>
</reference>
<organism evidence="2 3">
    <name type="scientific">Ilyodon furcidens</name>
    <name type="common">goldbreast splitfin</name>
    <dbReference type="NCBI Taxonomy" id="33524"/>
    <lineage>
        <taxon>Eukaryota</taxon>
        <taxon>Metazoa</taxon>
        <taxon>Chordata</taxon>
        <taxon>Craniata</taxon>
        <taxon>Vertebrata</taxon>
        <taxon>Euteleostomi</taxon>
        <taxon>Actinopterygii</taxon>
        <taxon>Neopterygii</taxon>
        <taxon>Teleostei</taxon>
        <taxon>Neoteleostei</taxon>
        <taxon>Acanthomorphata</taxon>
        <taxon>Ovalentaria</taxon>
        <taxon>Atherinomorphae</taxon>
        <taxon>Cyprinodontiformes</taxon>
        <taxon>Goodeidae</taxon>
        <taxon>Ilyodon</taxon>
    </lineage>
</organism>
<name>A0ABV0V8H4_9TELE</name>
<feature type="region of interest" description="Disordered" evidence="1">
    <location>
        <begin position="162"/>
        <end position="192"/>
    </location>
</feature>
<dbReference type="EMBL" id="JAHRIQ010097407">
    <property type="protein sequence ID" value="MEQ2253334.1"/>
    <property type="molecule type" value="Genomic_DNA"/>
</dbReference>
<proteinExistence type="predicted"/>
<sequence>MPTRLLKVLYSSQPRVKLCPTGSMSQGLWNLQSRSTTAADNIVDALKMRLVGPNSTRWNSTYDSVVVFNNLLNNNRGAVHRVMTELKLQTFTESDVDFLTECAQVISNVAKALDKTQGGGSCLSWEPSTNCCSYRVRVRASLVSELGLVKGGQGHKSVVCQTSGRHSPGRHHKKVWAPPGTPRVPADCSLSP</sequence>
<protein>
    <submittedName>
        <fullName evidence="2">Uncharacterized protein</fullName>
    </submittedName>
</protein>
<gene>
    <name evidence="2" type="ORF">ILYODFUR_031014</name>
</gene>
<dbReference type="Proteomes" id="UP001482620">
    <property type="component" value="Unassembled WGS sequence"/>
</dbReference>
<evidence type="ECO:0000256" key="1">
    <source>
        <dbReference type="SAM" id="MobiDB-lite"/>
    </source>
</evidence>
<evidence type="ECO:0000313" key="3">
    <source>
        <dbReference type="Proteomes" id="UP001482620"/>
    </source>
</evidence>
<comment type="caution">
    <text evidence="2">The sequence shown here is derived from an EMBL/GenBank/DDBJ whole genome shotgun (WGS) entry which is preliminary data.</text>
</comment>
<evidence type="ECO:0000313" key="2">
    <source>
        <dbReference type="EMBL" id="MEQ2253334.1"/>
    </source>
</evidence>
<accession>A0ABV0V8H4</accession>